<dbReference type="KEGG" id="psn:Pedsa_2367"/>
<dbReference type="NCBIfam" id="TIGR00644">
    <property type="entry name" value="recJ"/>
    <property type="match status" value="1"/>
</dbReference>
<evidence type="ECO:0000256" key="1">
    <source>
        <dbReference type="ARBA" id="ARBA00005915"/>
    </source>
</evidence>
<dbReference type="AlphaFoldDB" id="F0SDY9"/>
<evidence type="ECO:0000256" key="3">
    <source>
        <dbReference type="ARBA" id="ARBA00022722"/>
    </source>
</evidence>
<dbReference type="InterPro" id="IPR001667">
    <property type="entry name" value="DDH_dom"/>
</dbReference>
<feature type="domain" description="DHHA1" evidence="7">
    <location>
        <begin position="363"/>
        <end position="453"/>
    </location>
</feature>
<evidence type="ECO:0000259" key="7">
    <source>
        <dbReference type="Pfam" id="PF02272"/>
    </source>
</evidence>
<dbReference type="Pfam" id="PF17768">
    <property type="entry name" value="RecJ_OB"/>
    <property type="match status" value="1"/>
</dbReference>
<dbReference type="Gene3D" id="3.10.310.30">
    <property type="match status" value="1"/>
</dbReference>
<dbReference type="Proteomes" id="UP000000310">
    <property type="component" value="Chromosome"/>
</dbReference>
<keyword evidence="10" id="KW-1185">Reference proteome</keyword>
<keyword evidence="5 9" id="KW-0269">Exonuclease</keyword>
<dbReference type="InterPro" id="IPR041122">
    <property type="entry name" value="RecJ_OB"/>
</dbReference>
<reference evidence="10" key="2">
    <citation type="submission" date="2011-02" db="EMBL/GenBank/DDBJ databases">
        <title>The complete genome of Pedobacter saltans DSM 12145.</title>
        <authorList>
            <consortium name="US DOE Joint Genome Institute (JGI-PGF)"/>
            <person name="Lucas S."/>
            <person name="Copeland A."/>
            <person name="Lapidus A."/>
            <person name="Bruce D."/>
            <person name="Goodwin L."/>
            <person name="Pitluck S."/>
            <person name="Kyrpides N."/>
            <person name="Mavromatis K."/>
            <person name="Pagani I."/>
            <person name="Ivanova N."/>
            <person name="Ovchinnikova G."/>
            <person name="Lu M."/>
            <person name="Detter J.C."/>
            <person name="Han C."/>
            <person name="Land M."/>
            <person name="Hauser L."/>
            <person name="Markowitz V."/>
            <person name="Cheng J.-F."/>
            <person name="Hugenholtz P."/>
            <person name="Woyke T."/>
            <person name="Wu D."/>
            <person name="Tindall B."/>
            <person name="Pomrenke H.G."/>
            <person name="Brambilla E."/>
            <person name="Klenk H.-P."/>
            <person name="Eisen J.A."/>
        </authorList>
    </citation>
    <scope>NUCLEOTIDE SEQUENCE [LARGE SCALE GENOMIC DNA]</scope>
    <source>
        <strain evidence="10">ATCC 51119 / DSM 12145 / JCM 21818 / LMG 10337 / NBRC 100064 / NCIMB 13643</strain>
    </source>
</reference>
<dbReference type="InterPro" id="IPR038763">
    <property type="entry name" value="DHH_sf"/>
</dbReference>
<feature type="domain" description="DDH" evidence="6">
    <location>
        <begin position="91"/>
        <end position="241"/>
    </location>
</feature>
<dbReference type="InterPro" id="IPR003156">
    <property type="entry name" value="DHHA1_dom"/>
</dbReference>
<feature type="domain" description="RecJ OB" evidence="8">
    <location>
        <begin position="471"/>
        <end position="572"/>
    </location>
</feature>
<dbReference type="HOGENOM" id="CLU_009736_5_2_10"/>
<name>F0SDY9_PSESL</name>
<dbReference type="PANTHER" id="PTHR30255">
    <property type="entry name" value="SINGLE-STRANDED-DNA-SPECIFIC EXONUCLEASE RECJ"/>
    <property type="match status" value="1"/>
</dbReference>
<dbReference type="SUPFAM" id="SSF64182">
    <property type="entry name" value="DHH phosphoesterases"/>
    <property type="match status" value="1"/>
</dbReference>
<sequence length="577" mass="64900">MYIYWVTQCKYMEKRWAEHLITNFEAVDKLAQELNISDILAHMLYNRGITSFSEAKAFFRPELQHLHDPFLMNGMEEAVARIEEAIRENENILVYGDYDVDGTTSVALVYSFFKEIYPNISYYIPDRYIEGYGISSQGIDFAADNDVSLIIALDCGIKAVDKVEYAKSKGIDFIICDHHLPGEEIPAAVAVLDPKRLDCNYPYKELSGCGLGFKLAQAYAEKNDVPFEKVCEYLDLVAVSIASDIVPITGENRVLAYYGLQKLNNNPCNGLKALIELSGKTDRFTISDIVFSIGPRINAAGRIDDAKHSVRLLIASSTQLAEDAGFIINLKNTERKEYDTNITEQALNMIGSSPEMIGRKSTVVYDKNWHKGVIGIVASRLTEKYYKPTVVLTDSNGHVAGSARSVLGYDLYEALCECSDLLEQFGGHKYAAGLTMKPENVNKFIERFETVVASSITEEMLVQQISVEKCIGLSDITPKFFRILNQFAPFGPQNMVPIFMTREVYSYGYGSIVGNNHLKMSVRQKDSSVFECIGFGLGDYLEQINRGTPFDICYTIEENVWKDRRSIQLNIKGIKTY</sequence>
<dbReference type="GO" id="GO:0008409">
    <property type="term" value="F:5'-3' exonuclease activity"/>
    <property type="evidence" value="ECO:0007669"/>
    <property type="project" value="InterPro"/>
</dbReference>
<evidence type="ECO:0000256" key="2">
    <source>
        <dbReference type="ARBA" id="ARBA00019841"/>
    </source>
</evidence>
<dbReference type="PANTHER" id="PTHR30255:SF2">
    <property type="entry name" value="SINGLE-STRANDED-DNA-SPECIFIC EXONUCLEASE RECJ"/>
    <property type="match status" value="1"/>
</dbReference>
<dbReference type="GO" id="GO:0003676">
    <property type="term" value="F:nucleic acid binding"/>
    <property type="evidence" value="ECO:0007669"/>
    <property type="project" value="InterPro"/>
</dbReference>
<dbReference type="eggNOG" id="COG0608">
    <property type="taxonomic scope" value="Bacteria"/>
</dbReference>
<keyword evidence="4 9" id="KW-0378">Hydrolase</keyword>
<evidence type="ECO:0000259" key="8">
    <source>
        <dbReference type="Pfam" id="PF17768"/>
    </source>
</evidence>
<proteinExistence type="inferred from homology"/>
<keyword evidence="3" id="KW-0540">Nuclease</keyword>
<gene>
    <name evidence="9" type="ordered locus">Pedsa_2367</name>
</gene>
<dbReference type="Gene3D" id="3.90.1640.30">
    <property type="match status" value="1"/>
</dbReference>
<evidence type="ECO:0000256" key="4">
    <source>
        <dbReference type="ARBA" id="ARBA00022801"/>
    </source>
</evidence>
<reference evidence="9 10" key="1">
    <citation type="journal article" date="2011" name="Stand. Genomic Sci.">
        <title>Complete genome sequence of the gliding, heparinolytic Pedobacter saltans type strain (113).</title>
        <authorList>
            <person name="Liolios K."/>
            <person name="Sikorski J."/>
            <person name="Lu M."/>
            <person name="Nolan M."/>
            <person name="Lapidus A."/>
            <person name="Lucas S."/>
            <person name="Hammon N."/>
            <person name="Deshpande S."/>
            <person name="Cheng J.F."/>
            <person name="Tapia R."/>
            <person name="Han C."/>
            <person name="Goodwin L."/>
            <person name="Pitluck S."/>
            <person name="Huntemann M."/>
            <person name="Ivanova N."/>
            <person name="Pagani I."/>
            <person name="Mavromatis K."/>
            <person name="Ovchinikova G."/>
            <person name="Pati A."/>
            <person name="Chen A."/>
            <person name="Palaniappan K."/>
            <person name="Land M."/>
            <person name="Hauser L."/>
            <person name="Brambilla E.M."/>
            <person name="Kotsyurbenko O."/>
            <person name="Rohde M."/>
            <person name="Tindall B.J."/>
            <person name="Abt B."/>
            <person name="Goker M."/>
            <person name="Detter J.C."/>
            <person name="Woyke T."/>
            <person name="Bristow J."/>
            <person name="Eisen J.A."/>
            <person name="Markowitz V."/>
            <person name="Hugenholtz P."/>
            <person name="Klenk H.P."/>
            <person name="Kyrpides N.C."/>
        </authorList>
    </citation>
    <scope>NUCLEOTIDE SEQUENCE [LARGE SCALE GENOMIC DNA]</scope>
    <source>
        <strain evidence="10">ATCC 51119 / DSM 12145 / JCM 21818 / LMG 10337 / NBRC 100064 / NCIMB 13643</strain>
    </source>
</reference>
<protein>
    <recommendedName>
        <fullName evidence="2">Single-stranded-DNA-specific exonuclease RecJ</fullName>
    </recommendedName>
</protein>
<evidence type="ECO:0000313" key="9">
    <source>
        <dbReference type="EMBL" id="ADY52915.1"/>
    </source>
</evidence>
<dbReference type="GO" id="GO:0006281">
    <property type="term" value="P:DNA repair"/>
    <property type="evidence" value="ECO:0007669"/>
    <property type="project" value="InterPro"/>
</dbReference>
<evidence type="ECO:0000259" key="6">
    <source>
        <dbReference type="Pfam" id="PF01368"/>
    </source>
</evidence>
<dbReference type="InterPro" id="IPR004610">
    <property type="entry name" value="RecJ"/>
</dbReference>
<dbReference type="Pfam" id="PF01368">
    <property type="entry name" value="DHH"/>
    <property type="match status" value="1"/>
</dbReference>
<evidence type="ECO:0000256" key="5">
    <source>
        <dbReference type="ARBA" id="ARBA00022839"/>
    </source>
</evidence>
<evidence type="ECO:0000313" key="10">
    <source>
        <dbReference type="Proteomes" id="UP000000310"/>
    </source>
</evidence>
<dbReference type="EMBL" id="CP002545">
    <property type="protein sequence ID" value="ADY52915.1"/>
    <property type="molecule type" value="Genomic_DNA"/>
</dbReference>
<dbReference type="Pfam" id="PF02272">
    <property type="entry name" value="DHHA1"/>
    <property type="match status" value="1"/>
</dbReference>
<dbReference type="InterPro" id="IPR051673">
    <property type="entry name" value="SSDNA_exonuclease_RecJ"/>
</dbReference>
<organism evidence="9 10">
    <name type="scientific">Pseudopedobacter saltans (strain ATCC 51119 / DSM 12145 / JCM 21818 / CCUG 39354 / LMG 10337 / NBRC 100064 / NCIMB 13643)</name>
    <name type="common">Pedobacter saltans</name>
    <dbReference type="NCBI Taxonomy" id="762903"/>
    <lineage>
        <taxon>Bacteria</taxon>
        <taxon>Pseudomonadati</taxon>
        <taxon>Bacteroidota</taxon>
        <taxon>Sphingobacteriia</taxon>
        <taxon>Sphingobacteriales</taxon>
        <taxon>Sphingobacteriaceae</taxon>
        <taxon>Pseudopedobacter</taxon>
    </lineage>
</organism>
<accession>F0SDY9</accession>
<dbReference type="STRING" id="762903.Pedsa_2367"/>
<comment type="similarity">
    <text evidence="1">Belongs to the RecJ family.</text>
</comment>
<dbReference type="GO" id="GO:0006310">
    <property type="term" value="P:DNA recombination"/>
    <property type="evidence" value="ECO:0007669"/>
    <property type="project" value="InterPro"/>
</dbReference>